<reference evidence="1" key="1">
    <citation type="submission" date="2020-08" db="EMBL/GenBank/DDBJ databases">
        <title>Multicomponent nature underlies the extraordinary mechanical properties of spider dragline silk.</title>
        <authorList>
            <person name="Kono N."/>
            <person name="Nakamura H."/>
            <person name="Mori M."/>
            <person name="Yoshida Y."/>
            <person name="Ohtoshi R."/>
            <person name="Malay A.D."/>
            <person name="Moran D.A.P."/>
            <person name="Tomita M."/>
            <person name="Numata K."/>
            <person name="Arakawa K."/>
        </authorList>
    </citation>
    <scope>NUCLEOTIDE SEQUENCE</scope>
</reference>
<accession>A0A8X6Y9Q5</accession>
<dbReference type="AlphaFoldDB" id="A0A8X6Y9Q5"/>
<sequence>MACQASRPLQIQDDVNRAPFLSPQMCFSGGAIFLPWTTAIGMQEDSIIGKPCLRTPSNATCKWCSSYQEDSQQGTTTSGWTHVCLSSSEMFLFKLPACGLTKLWKFNDELQFEKTGKNYSIKFQFEEAHAPCAFT</sequence>
<protein>
    <submittedName>
        <fullName evidence="1">Uncharacterized protein</fullName>
    </submittedName>
</protein>
<gene>
    <name evidence="1" type="ORF">TNIN_450221</name>
</gene>
<comment type="caution">
    <text evidence="1">The sequence shown here is derived from an EMBL/GenBank/DDBJ whole genome shotgun (WGS) entry which is preliminary data.</text>
</comment>
<keyword evidence="2" id="KW-1185">Reference proteome</keyword>
<name>A0A8X6Y9Q5_9ARAC</name>
<evidence type="ECO:0000313" key="1">
    <source>
        <dbReference type="EMBL" id="GFY68740.1"/>
    </source>
</evidence>
<dbReference type="Proteomes" id="UP000886998">
    <property type="component" value="Unassembled WGS sequence"/>
</dbReference>
<proteinExistence type="predicted"/>
<dbReference type="EMBL" id="BMAV01017230">
    <property type="protein sequence ID" value="GFY68740.1"/>
    <property type="molecule type" value="Genomic_DNA"/>
</dbReference>
<dbReference type="OrthoDB" id="10294931at2759"/>
<organism evidence="1 2">
    <name type="scientific">Trichonephila inaurata madagascariensis</name>
    <dbReference type="NCBI Taxonomy" id="2747483"/>
    <lineage>
        <taxon>Eukaryota</taxon>
        <taxon>Metazoa</taxon>
        <taxon>Ecdysozoa</taxon>
        <taxon>Arthropoda</taxon>
        <taxon>Chelicerata</taxon>
        <taxon>Arachnida</taxon>
        <taxon>Araneae</taxon>
        <taxon>Araneomorphae</taxon>
        <taxon>Entelegynae</taxon>
        <taxon>Araneoidea</taxon>
        <taxon>Nephilidae</taxon>
        <taxon>Trichonephila</taxon>
        <taxon>Trichonephila inaurata</taxon>
    </lineage>
</organism>
<evidence type="ECO:0000313" key="2">
    <source>
        <dbReference type="Proteomes" id="UP000886998"/>
    </source>
</evidence>